<dbReference type="InterPro" id="IPR049762">
    <property type="entry name" value="PoNe_dom"/>
</dbReference>
<feature type="compositionally biased region" description="Basic and acidic residues" evidence="1">
    <location>
        <begin position="611"/>
        <end position="624"/>
    </location>
</feature>
<dbReference type="CDD" id="cd20739">
    <property type="entry name" value="PoNe_DUF637"/>
    <property type="match status" value="1"/>
</dbReference>
<proteinExistence type="predicted"/>
<dbReference type="Proteomes" id="UP001432161">
    <property type="component" value="Chromosome"/>
</dbReference>
<evidence type="ECO:0000256" key="1">
    <source>
        <dbReference type="SAM" id="MobiDB-lite"/>
    </source>
</evidence>
<evidence type="ECO:0000313" key="3">
    <source>
        <dbReference type="Proteomes" id="UP001432161"/>
    </source>
</evidence>
<reference evidence="2" key="1">
    <citation type="submission" date="2022-10" db="EMBL/GenBank/DDBJ databases">
        <title>The complete genomes of actinobacterial strains from the NBC collection.</title>
        <authorList>
            <person name="Joergensen T.S."/>
            <person name="Alvarez Arevalo M."/>
            <person name="Sterndorff E.B."/>
            <person name="Faurdal D."/>
            <person name="Vuksanovic O."/>
            <person name="Mourched A.-S."/>
            <person name="Charusanti P."/>
            <person name="Shaw S."/>
            <person name="Blin K."/>
            <person name="Weber T."/>
        </authorList>
    </citation>
    <scope>NUCLEOTIDE SEQUENCE</scope>
    <source>
        <strain evidence="2">NBC_00489</strain>
    </source>
</reference>
<feature type="region of interest" description="Disordered" evidence="1">
    <location>
        <begin position="530"/>
        <end position="683"/>
    </location>
</feature>
<evidence type="ECO:0000313" key="2">
    <source>
        <dbReference type="EMBL" id="WUR37743.1"/>
    </source>
</evidence>
<keyword evidence="3" id="KW-1185">Reference proteome</keyword>
<feature type="compositionally biased region" description="Basic and acidic residues" evidence="1">
    <location>
        <begin position="642"/>
        <end position="683"/>
    </location>
</feature>
<dbReference type="EMBL" id="CP108330">
    <property type="protein sequence ID" value="WUR37743.1"/>
    <property type="molecule type" value="Genomic_DNA"/>
</dbReference>
<feature type="region of interest" description="Disordered" evidence="1">
    <location>
        <begin position="881"/>
        <end position="908"/>
    </location>
</feature>
<name>A0ABZ1V2S5_9ACTN</name>
<evidence type="ECO:0008006" key="4">
    <source>
        <dbReference type="Google" id="ProtNLM"/>
    </source>
</evidence>
<feature type="compositionally biased region" description="Basic and acidic residues" evidence="1">
    <location>
        <begin position="881"/>
        <end position="890"/>
    </location>
</feature>
<feature type="region of interest" description="Disordered" evidence="1">
    <location>
        <begin position="461"/>
        <end position="501"/>
    </location>
</feature>
<accession>A0ABZ1V2S5</accession>
<gene>
    <name evidence="2" type="ORF">OHN36_11330</name>
</gene>
<protein>
    <recommendedName>
        <fullName evidence="4">Protein phosphatase</fullName>
    </recommendedName>
</protein>
<organism evidence="2 3">
    <name type="scientific">Streptomyces griseoaurantiacus</name>
    <dbReference type="NCBI Taxonomy" id="68213"/>
    <lineage>
        <taxon>Bacteria</taxon>
        <taxon>Bacillati</taxon>
        <taxon>Actinomycetota</taxon>
        <taxon>Actinomycetes</taxon>
        <taxon>Kitasatosporales</taxon>
        <taxon>Streptomycetaceae</taxon>
        <taxon>Streptomyces</taxon>
        <taxon>Streptomyces aurantiacus group</taxon>
    </lineage>
</organism>
<sequence length="970" mass="103255">MIKPEQIPQYTGDLFQLELAHQGLKSDAGAVRTTGSDVHAKFQGLSAYYKAPEAEQLFASTKPVKDRADEFATDLETVSSALSSYATEIRPLVSKLAELKTKATTFVNAVKDDDDWEYDGDKVEEHNGIRDEITTTVAAFWAAERTCHNKITAIFGGTQMVAGDGSEREDQYGFNAEDLKNAKLPWGDPVEEKHHWYEVGHWVKSFVWDGLIVDGVWGTIKGLGTLVGFGGWEAMGQAWKGLAQLATGLVISSIPGASTLFWTLPDDKLPSWLRDSRTAMKETGKALVAWDEWGKNPARAAGAVTFNVLTTVFTGGTGAAASGAGKAGAVAKALSVAGKAGKVIDPMTYVMKGAGAGLSKIGDISKALKGVGNIEIPKLPENAITLPEGALKLPDGSFHLPEGAAVPEGAVKLPDGNFKLPDDVPALPEGTTKLPTEPGAPARYYDPDGNFLDEHGNVLQKGADGPGDIVDQPHMNDLGDNGSPTSGADNPHTPTPVKEPALVGAGTHTAENAGQHIRLGNSLDDSLGDLGRVGDDAGKTTTPVVHAGGDTPVIHAGEHLPGGHAGDHLPGGHAGDHLPTNELNNPVHTGHGDTTPPGTHHPDTPSSTAGHADDATTTPHHDGPGDTGTPHHGAEPPVGGHGVDDAGHAADEAGRHGDEAAQHRAEYEAAREKPAAERTAEERAAITREHVRLINEDPAWRAQHYDKWGPGKRNNVEDLVDGQELPQIVETPNGDWIAKHDLPNGPTEVRFNPDRLGPETAPQHSMPHLDEAARNRRLSVDLLNAERKFEETPSVKNQEELAKARAAYDEHLEGVPNNSKHSEKLGEAAARHHVIPEKFAGSERMDLPQTPNGANMFDDVYKLKEDGHYLIVEEKAPAGDLDWRQGKADPDPADPTAHDGGAQGMRVKQGTRPYIRTILAEMTNRGGKDAEIAAKLRAALRDGKLQYVLVKASDNPGPSYAGATIEHLKI</sequence>
<feature type="compositionally biased region" description="Low complexity" evidence="1">
    <location>
        <begin position="588"/>
        <end position="608"/>
    </location>
</feature>